<dbReference type="EMBL" id="CM055742">
    <property type="protein sequence ID" value="KAJ8001080.1"/>
    <property type="molecule type" value="Genomic_DNA"/>
</dbReference>
<evidence type="ECO:0000313" key="2">
    <source>
        <dbReference type="Proteomes" id="UP001157502"/>
    </source>
</evidence>
<organism evidence="1 2">
    <name type="scientific">Dallia pectoralis</name>
    <name type="common">Alaska blackfish</name>
    <dbReference type="NCBI Taxonomy" id="75939"/>
    <lineage>
        <taxon>Eukaryota</taxon>
        <taxon>Metazoa</taxon>
        <taxon>Chordata</taxon>
        <taxon>Craniata</taxon>
        <taxon>Vertebrata</taxon>
        <taxon>Euteleostomi</taxon>
        <taxon>Actinopterygii</taxon>
        <taxon>Neopterygii</taxon>
        <taxon>Teleostei</taxon>
        <taxon>Protacanthopterygii</taxon>
        <taxon>Esociformes</taxon>
        <taxon>Umbridae</taxon>
        <taxon>Dallia</taxon>
    </lineage>
</organism>
<evidence type="ECO:0000313" key="1">
    <source>
        <dbReference type="EMBL" id="KAJ8001080.1"/>
    </source>
</evidence>
<keyword evidence="2" id="KW-1185">Reference proteome</keyword>
<accession>A0ACC2GC20</accession>
<comment type="caution">
    <text evidence="1">The sequence shown here is derived from an EMBL/GenBank/DDBJ whole genome shotgun (WGS) entry which is preliminary data.</text>
</comment>
<proteinExistence type="predicted"/>
<protein>
    <submittedName>
        <fullName evidence="1">Uncharacterized protein</fullName>
    </submittedName>
</protein>
<reference evidence="1" key="1">
    <citation type="submission" date="2021-05" db="EMBL/GenBank/DDBJ databases">
        <authorList>
            <person name="Pan Q."/>
            <person name="Jouanno E."/>
            <person name="Zahm M."/>
            <person name="Klopp C."/>
            <person name="Cabau C."/>
            <person name="Louis A."/>
            <person name="Berthelot C."/>
            <person name="Parey E."/>
            <person name="Roest Crollius H."/>
            <person name="Montfort J."/>
            <person name="Robinson-Rechavi M."/>
            <person name="Bouchez O."/>
            <person name="Lampietro C."/>
            <person name="Lopez Roques C."/>
            <person name="Donnadieu C."/>
            <person name="Postlethwait J."/>
            <person name="Bobe J."/>
            <person name="Dillon D."/>
            <person name="Chandos A."/>
            <person name="von Hippel F."/>
            <person name="Guiguen Y."/>
        </authorList>
    </citation>
    <scope>NUCLEOTIDE SEQUENCE</scope>
    <source>
        <strain evidence="1">YG-Jan2019</strain>
    </source>
</reference>
<sequence length="267" mass="30713">MDIEEDIYAEVDFKGCDDPHAGYATLHQSPQAGTRLRGNQKSQPYKLATVSLGLLCGLLLATVITLSVRYHKTHNQLSRLQISYNNQTDKLNMISEQKKKMAKIRISYNNLTKEIQKLQTKIKENESCPIGWKRFIGACYYLSINGKTWSESRQYCKDKGADLVIINSREEQVFLNKLGTNLHFWIGLTDLEQEGAWKWVDGTMLNTPKFWRQGEPNNANQDEDCAVFHSFSSNQENIQSWNDQPCLLQIYWVCKTTLRASRNGHTL</sequence>
<dbReference type="Proteomes" id="UP001157502">
    <property type="component" value="Chromosome 15"/>
</dbReference>
<gene>
    <name evidence="1" type="ORF">DPEC_G00187500</name>
</gene>
<name>A0ACC2GC20_DALPE</name>